<feature type="region of interest" description="Disordered" evidence="1">
    <location>
        <begin position="1"/>
        <end position="24"/>
    </location>
</feature>
<evidence type="ECO:0000313" key="2">
    <source>
        <dbReference type="EMBL" id="ADG70081.1"/>
    </source>
</evidence>
<name>D5SZG1_PLAL2</name>
<dbReference type="KEGG" id="plm:Plim_4274"/>
<evidence type="ECO:0000313" key="3">
    <source>
        <dbReference type="Proteomes" id="UP000002220"/>
    </source>
</evidence>
<protein>
    <submittedName>
        <fullName evidence="2">Uncharacterized protein</fullName>
    </submittedName>
</protein>
<proteinExistence type="predicted"/>
<dbReference type="HOGENOM" id="CLU_3219952_0_0_0"/>
<keyword evidence="2" id="KW-0614">Plasmid</keyword>
<dbReference type="EMBL" id="CP001745">
    <property type="protein sequence ID" value="ADG70081.1"/>
    <property type="molecule type" value="Genomic_DNA"/>
</dbReference>
<keyword evidence="3" id="KW-1185">Reference proteome</keyword>
<gene>
    <name evidence="2" type="ordered locus">Plim_4274</name>
</gene>
<reference evidence="2 3" key="1">
    <citation type="journal article" date="2010" name="Stand. Genomic Sci.">
        <title>Complete genome sequence of Planctomyces limnophilus type strain (Mu 290).</title>
        <authorList>
            <person name="Labutti K."/>
            <person name="Sikorski J."/>
            <person name="Schneider S."/>
            <person name="Nolan M."/>
            <person name="Lucas S."/>
            <person name="Glavina Del Rio T."/>
            <person name="Tice H."/>
            <person name="Cheng J.F."/>
            <person name="Goodwin L."/>
            <person name="Pitluck S."/>
            <person name="Liolios K."/>
            <person name="Ivanova N."/>
            <person name="Mavromatis K."/>
            <person name="Mikhailova N."/>
            <person name="Pati A."/>
            <person name="Chen A."/>
            <person name="Palaniappan K."/>
            <person name="Land M."/>
            <person name="Hauser L."/>
            <person name="Chang Y.J."/>
            <person name="Jeffries C.D."/>
            <person name="Tindall B.J."/>
            <person name="Rohde M."/>
            <person name="Goker M."/>
            <person name="Woyke T."/>
            <person name="Bristow J."/>
            <person name="Eisen J.A."/>
            <person name="Markowitz V."/>
            <person name="Hugenholtz P."/>
            <person name="Kyrpides N.C."/>
            <person name="Klenk H.P."/>
            <person name="Lapidus A."/>
        </authorList>
    </citation>
    <scope>NUCLEOTIDE SEQUENCE [LARGE SCALE GENOMIC DNA]</scope>
    <source>
        <strain evidence="3">ATCC 43296 / DSM 3776 / IFAM 1008 / 290</strain>
        <plasmid evidence="2 3">pPLIM01</plasmid>
    </source>
</reference>
<evidence type="ECO:0000256" key="1">
    <source>
        <dbReference type="SAM" id="MobiDB-lite"/>
    </source>
</evidence>
<accession>D5SZG1</accession>
<dbReference type="RefSeq" id="WP_013112512.1">
    <property type="nucleotide sequence ID" value="NC_014149.1"/>
</dbReference>
<dbReference type="AlphaFoldDB" id="D5SZG1"/>
<sequence length="44" mass="4750">MQRYPCAQNVGKSAGPGGLPRGPPEKIDRLAVVWIDHSVCEGYP</sequence>
<geneLocation type="plasmid" evidence="2 3">
    <name>pPLIM01</name>
</geneLocation>
<organism evidence="2 3">
    <name type="scientific">Planctopirus limnophila (strain ATCC 43296 / DSM 3776 / IFAM 1008 / Mu 290)</name>
    <name type="common">Planctomyces limnophilus</name>
    <dbReference type="NCBI Taxonomy" id="521674"/>
    <lineage>
        <taxon>Bacteria</taxon>
        <taxon>Pseudomonadati</taxon>
        <taxon>Planctomycetota</taxon>
        <taxon>Planctomycetia</taxon>
        <taxon>Planctomycetales</taxon>
        <taxon>Planctomycetaceae</taxon>
        <taxon>Planctopirus</taxon>
    </lineage>
</organism>
<dbReference type="Proteomes" id="UP000002220">
    <property type="component" value="Plasmid pPLIM01"/>
</dbReference>